<dbReference type="InterPro" id="IPR005119">
    <property type="entry name" value="LysR_subst-bd"/>
</dbReference>
<evidence type="ECO:0000259" key="5">
    <source>
        <dbReference type="PROSITE" id="PS50931"/>
    </source>
</evidence>
<evidence type="ECO:0000256" key="2">
    <source>
        <dbReference type="ARBA" id="ARBA00023015"/>
    </source>
</evidence>
<keyword evidence="2" id="KW-0805">Transcription regulation</keyword>
<sequence>MKITLESLQILDAIDRRGSFAAAAEEVFRVPSALTYTMQKLESDLGVALFDRAGRRALLTPAGRVLLDEGRILLQAADALECRVQRVATGWETELRIALDMMLDITALFPLIETFYTQMSGTRLRLSHEVLGGSWDALATNRADLVIGVSGDGPPGGGYVTHKIGDAEFVFAVAPGHPLATVDQPITAHELLKHRAIAIADTSRQLSTRSSGLLDGQDVLTVPDVTAKLAAQIAGLGAGFLPRSMAEIEVTAGRLVICEVAEPKPLVPLYLAWRSRDKGRALRWFQKQLDDPTLASTLLRNVAPQS</sequence>
<dbReference type="SUPFAM" id="SSF53850">
    <property type="entry name" value="Periplasmic binding protein-like II"/>
    <property type="match status" value="1"/>
</dbReference>
<name>A0A401JHV9_9PROT</name>
<feature type="domain" description="HTH lysR-type" evidence="5">
    <location>
        <begin position="3"/>
        <end position="60"/>
    </location>
</feature>
<evidence type="ECO:0000313" key="6">
    <source>
        <dbReference type="EMBL" id="GBL47513.1"/>
    </source>
</evidence>
<dbReference type="RefSeq" id="WP_189836448.1">
    <property type="nucleotide sequence ID" value="NZ_BGOW01000046.1"/>
</dbReference>
<dbReference type="AlphaFoldDB" id="A0A401JHV9"/>
<accession>A0A401JHV9</accession>
<comment type="caution">
    <text evidence="6">The sequence shown here is derived from an EMBL/GenBank/DDBJ whole genome shotgun (WGS) entry which is preliminary data.</text>
</comment>
<dbReference type="Gene3D" id="3.40.190.10">
    <property type="entry name" value="Periplasmic binding protein-like II"/>
    <property type="match status" value="2"/>
</dbReference>
<dbReference type="Gene3D" id="1.10.10.10">
    <property type="entry name" value="Winged helix-like DNA-binding domain superfamily/Winged helix DNA-binding domain"/>
    <property type="match status" value="1"/>
</dbReference>
<organism evidence="6 7">
    <name type="scientific">Sulfuriferula multivorans</name>
    <dbReference type="NCBI Taxonomy" id="1559896"/>
    <lineage>
        <taxon>Bacteria</taxon>
        <taxon>Pseudomonadati</taxon>
        <taxon>Pseudomonadota</taxon>
        <taxon>Betaproteobacteria</taxon>
        <taxon>Nitrosomonadales</taxon>
        <taxon>Sulfuricellaceae</taxon>
        <taxon>Sulfuriferula</taxon>
    </lineage>
</organism>
<evidence type="ECO:0000256" key="3">
    <source>
        <dbReference type="ARBA" id="ARBA00023125"/>
    </source>
</evidence>
<reference evidence="6 7" key="1">
    <citation type="journal article" date="2019" name="Front. Microbiol.">
        <title>Genomes of Neutrophilic Sulfur-Oxidizing Chemolithoautotrophs Representing 9 Proteobacterial Species From 8 Genera.</title>
        <authorList>
            <person name="Watanabe T."/>
            <person name="Kojima H."/>
            <person name="Umezawa K."/>
            <person name="Hori C."/>
            <person name="Takasuka T.E."/>
            <person name="Kato Y."/>
            <person name="Fukui M."/>
        </authorList>
    </citation>
    <scope>NUCLEOTIDE SEQUENCE [LARGE SCALE GENOMIC DNA]</scope>
    <source>
        <strain evidence="6 7">TTN</strain>
    </source>
</reference>
<dbReference type="GO" id="GO:0003700">
    <property type="term" value="F:DNA-binding transcription factor activity"/>
    <property type="evidence" value="ECO:0007669"/>
    <property type="project" value="InterPro"/>
</dbReference>
<gene>
    <name evidence="6" type="ORF">SFMTTN_3353</name>
</gene>
<comment type="similarity">
    <text evidence="1">Belongs to the LysR transcriptional regulatory family.</text>
</comment>
<dbReference type="SUPFAM" id="SSF46785">
    <property type="entry name" value="Winged helix' DNA-binding domain"/>
    <property type="match status" value="1"/>
</dbReference>
<dbReference type="GO" id="GO:0000976">
    <property type="term" value="F:transcription cis-regulatory region binding"/>
    <property type="evidence" value="ECO:0007669"/>
    <property type="project" value="TreeGrafter"/>
</dbReference>
<keyword evidence="4" id="KW-0804">Transcription</keyword>
<dbReference type="EMBL" id="BGOW01000046">
    <property type="protein sequence ID" value="GBL47513.1"/>
    <property type="molecule type" value="Genomic_DNA"/>
</dbReference>
<evidence type="ECO:0000313" key="7">
    <source>
        <dbReference type="Proteomes" id="UP000286806"/>
    </source>
</evidence>
<dbReference type="PROSITE" id="PS50931">
    <property type="entry name" value="HTH_LYSR"/>
    <property type="match status" value="1"/>
</dbReference>
<dbReference type="Pfam" id="PF03466">
    <property type="entry name" value="LysR_substrate"/>
    <property type="match status" value="1"/>
</dbReference>
<dbReference type="PANTHER" id="PTHR30126:SF4">
    <property type="entry name" value="LYSR FAMILY TRANSCRIPTIONAL REGULATOR"/>
    <property type="match status" value="1"/>
</dbReference>
<dbReference type="Pfam" id="PF00126">
    <property type="entry name" value="HTH_1"/>
    <property type="match status" value="1"/>
</dbReference>
<dbReference type="InterPro" id="IPR000847">
    <property type="entry name" value="LysR_HTH_N"/>
</dbReference>
<dbReference type="InterPro" id="IPR036390">
    <property type="entry name" value="WH_DNA-bd_sf"/>
</dbReference>
<proteinExistence type="inferred from homology"/>
<dbReference type="Proteomes" id="UP000286806">
    <property type="component" value="Unassembled WGS sequence"/>
</dbReference>
<evidence type="ECO:0000256" key="1">
    <source>
        <dbReference type="ARBA" id="ARBA00009437"/>
    </source>
</evidence>
<dbReference type="InterPro" id="IPR036388">
    <property type="entry name" value="WH-like_DNA-bd_sf"/>
</dbReference>
<keyword evidence="3" id="KW-0238">DNA-binding</keyword>
<keyword evidence="7" id="KW-1185">Reference proteome</keyword>
<evidence type="ECO:0000256" key="4">
    <source>
        <dbReference type="ARBA" id="ARBA00023163"/>
    </source>
</evidence>
<dbReference type="PANTHER" id="PTHR30126">
    <property type="entry name" value="HTH-TYPE TRANSCRIPTIONAL REGULATOR"/>
    <property type="match status" value="1"/>
</dbReference>
<protein>
    <submittedName>
        <fullName evidence="6">Transcriptional regulator</fullName>
    </submittedName>
</protein>